<sequence>MPVQDTATENAAQLGEPSNSQSPMRTTTAENTLQLTAYAKVDATHAWPEWRANLPVLVHVVAPQDMLDRIPIDVVAVLDVGYSHGALAPANRMCLLNRAMDFVIRKLNSQDRLAIIATPKIGEEETLMAMTSDGQRKAMSRVKALAASGDNKLVLKALTKAGAILDGRTEEEKKKEGFIILISDGEDSSICLETLNPMYPVHAFGFRDAHNAGQMHHIAKSTSGTYCVLNDEHDQITEAYTACIVSIASVVAARTKIYISYTGREATTTFSDIKSGTFKSLIDNVDRKRGSINVGTLQAGAARSFIVYMHGVEEKEHDELAKLLSVRVESYAGLRAEEREKAGEVVIARKGVDGSRKVAAEIVRIKAVEIVGGILDRYSGNGLTGAAADELWQKWINLKSTEYGREASDSCLTARLDAEMEEMVATMRQGSGLSYMVSWHSRQSLQHLPPQPEAKAKAKGPPSMPDASAWGVLDASVIAGGCGRGKRKREHYTEMEMIERRMAYWSTVLCGLPPMHKGDCPGHAAMLSQEVSRKSILQAMYKDVFLAVAMNTSGSKSTECPCCLGAANKRHLD</sequence>
<dbReference type="PROSITE" id="PS50234">
    <property type="entry name" value="VWFA"/>
    <property type="match status" value="1"/>
</dbReference>
<dbReference type="PANTHER" id="PTHR10579:SF112">
    <property type="entry name" value="OS04G0198300 PROTEIN"/>
    <property type="match status" value="1"/>
</dbReference>
<feature type="domain" description="VWFA" evidence="2">
    <location>
        <begin position="73"/>
        <end position="244"/>
    </location>
</feature>
<evidence type="ECO:0000313" key="3">
    <source>
        <dbReference type="EMBL" id="CAL4990643.1"/>
    </source>
</evidence>
<gene>
    <name evidence="3" type="ORF">URODEC1_LOCUS60344</name>
</gene>
<dbReference type="Proteomes" id="UP001497457">
    <property type="component" value="Chromosome 24b"/>
</dbReference>
<evidence type="ECO:0000256" key="1">
    <source>
        <dbReference type="SAM" id="MobiDB-lite"/>
    </source>
</evidence>
<dbReference type="EMBL" id="OZ075134">
    <property type="protein sequence ID" value="CAL4990643.1"/>
    <property type="molecule type" value="Genomic_DNA"/>
</dbReference>
<organism evidence="3 4">
    <name type="scientific">Urochloa decumbens</name>
    <dbReference type="NCBI Taxonomy" id="240449"/>
    <lineage>
        <taxon>Eukaryota</taxon>
        <taxon>Viridiplantae</taxon>
        <taxon>Streptophyta</taxon>
        <taxon>Embryophyta</taxon>
        <taxon>Tracheophyta</taxon>
        <taxon>Spermatophyta</taxon>
        <taxon>Magnoliopsida</taxon>
        <taxon>Liliopsida</taxon>
        <taxon>Poales</taxon>
        <taxon>Poaceae</taxon>
        <taxon>PACMAD clade</taxon>
        <taxon>Panicoideae</taxon>
        <taxon>Panicodae</taxon>
        <taxon>Paniceae</taxon>
        <taxon>Melinidinae</taxon>
        <taxon>Urochloa</taxon>
    </lineage>
</organism>
<dbReference type="AlphaFoldDB" id="A0ABC9B126"/>
<dbReference type="InterPro" id="IPR036465">
    <property type="entry name" value="vWFA_dom_sf"/>
</dbReference>
<proteinExistence type="predicted"/>
<dbReference type="InterPro" id="IPR051266">
    <property type="entry name" value="CLCR"/>
</dbReference>
<dbReference type="Gene3D" id="3.40.50.410">
    <property type="entry name" value="von Willebrand factor, type A domain"/>
    <property type="match status" value="1"/>
</dbReference>
<dbReference type="SUPFAM" id="SSF53300">
    <property type="entry name" value="vWA-like"/>
    <property type="match status" value="1"/>
</dbReference>
<dbReference type="Pfam" id="PF13768">
    <property type="entry name" value="VWA_3"/>
    <property type="match status" value="1"/>
</dbReference>
<protein>
    <recommendedName>
        <fullName evidence="2">VWFA domain-containing protein</fullName>
    </recommendedName>
</protein>
<dbReference type="PANTHER" id="PTHR10579">
    <property type="entry name" value="CALCIUM-ACTIVATED CHLORIDE CHANNEL REGULATOR"/>
    <property type="match status" value="1"/>
</dbReference>
<keyword evidence="4" id="KW-1185">Reference proteome</keyword>
<feature type="region of interest" description="Disordered" evidence="1">
    <location>
        <begin position="1"/>
        <end position="27"/>
    </location>
</feature>
<evidence type="ECO:0000313" key="4">
    <source>
        <dbReference type="Proteomes" id="UP001497457"/>
    </source>
</evidence>
<dbReference type="InterPro" id="IPR002035">
    <property type="entry name" value="VWF_A"/>
</dbReference>
<accession>A0ABC9B126</accession>
<dbReference type="SMART" id="SM00327">
    <property type="entry name" value="VWA"/>
    <property type="match status" value="1"/>
</dbReference>
<reference evidence="3" key="1">
    <citation type="submission" date="2024-10" db="EMBL/GenBank/DDBJ databases">
        <authorList>
            <person name="Ryan C."/>
        </authorList>
    </citation>
    <scope>NUCLEOTIDE SEQUENCE [LARGE SCALE GENOMIC DNA]</scope>
</reference>
<evidence type="ECO:0000259" key="2">
    <source>
        <dbReference type="PROSITE" id="PS50234"/>
    </source>
</evidence>
<name>A0ABC9B126_9POAL</name>